<dbReference type="SUPFAM" id="SSF100934">
    <property type="entry name" value="Heat shock protein 70kD (HSP70), C-terminal subdomain"/>
    <property type="match status" value="1"/>
</dbReference>
<comment type="similarity">
    <text evidence="1 5">Belongs to the heat shock protein 70 family.</text>
</comment>
<dbReference type="InterPro" id="IPR013126">
    <property type="entry name" value="Hsp_70_fam"/>
</dbReference>
<dbReference type="GO" id="GO:0005524">
    <property type="term" value="F:ATP binding"/>
    <property type="evidence" value="ECO:0007669"/>
    <property type="project" value="UniProtKB-KW"/>
</dbReference>
<accession>A0A1I2CGD2</accession>
<dbReference type="PROSITE" id="PS00297">
    <property type="entry name" value="HSP70_1"/>
    <property type="match status" value="1"/>
</dbReference>
<evidence type="ECO:0000256" key="1">
    <source>
        <dbReference type="ARBA" id="ARBA00007381"/>
    </source>
</evidence>
<dbReference type="GO" id="GO:0016226">
    <property type="term" value="P:iron-sulfur cluster assembly"/>
    <property type="evidence" value="ECO:0007669"/>
    <property type="project" value="InterPro"/>
</dbReference>
<dbReference type="PROSITE" id="PS00329">
    <property type="entry name" value="HSP70_2"/>
    <property type="match status" value="1"/>
</dbReference>
<dbReference type="Gene3D" id="1.20.1270.10">
    <property type="match status" value="1"/>
</dbReference>
<dbReference type="InterPro" id="IPR029047">
    <property type="entry name" value="HSP70_peptide-bd_sf"/>
</dbReference>
<dbReference type="Gene3D" id="2.60.34.10">
    <property type="entry name" value="Substrate Binding Domain Of DNAk, Chain A, domain 1"/>
    <property type="match status" value="1"/>
</dbReference>
<keyword evidence="2 5" id="KW-0547">Nucleotide-binding</keyword>
<dbReference type="PROSITE" id="PS01036">
    <property type="entry name" value="HSP70_3"/>
    <property type="match status" value="1"/>
</dbReference>
<dbReference type="InterPro" id="IPR043129">
    <property type="entry name" value="ATPase_NBD"/>
</dbReference>
<dbReference type="STRING" id="54.SAMN02745121_05125"/>
<dbReference type="PANTHER" id="PTHR19375">
    <property type="entry name" value="HEAT SHOCK PROTEIN 70KDA"/>
    <property type="match status" value="1"/>
</dbReference>
<dbReference type="PRINTS" id="PR00301">
    <property type="entry name" value="HEATSHOCK70"/>
</dbReference>
<evidence type="ECO:0000256" key="5">
    <source>
        <dbReference type="RuleBase" id="RU003322"/>
    </source>
</evidence>
<reference evidence="8" key="1">
    <citation type="submission" date="2016-10" db="EMBL/GenBank/DDBJ databases">
        <authorList>
            <person name="Varghese N."/>
            <person name="Submissions S."/>
        </authorList>
    </citation>
    <scope>NUCLEOTIDE SEQUENCE [LARGE SCALE GENOMIC DNA]</scope>
    <source>
        <strain evidence="8">ATCC 25963</strain>
    </source>
</reference>
<dbReference type="Gene3D" id="3.30.420.40">
    <property type="match status" value="2"/>
</dbReference>
<dbReference type="AlphaFoldDB" id="A0A1I2CGD2"/>
<dbReference type="SUPFAM" id="SSF53067">
    <property type="entry name" value="Actin-like ATPase domain"/>
    <property type="match status" value="2"/>
</dbReference>
<dbReference type="Pfam" id="PF00012">
    <property type="entry name" value="HSP70"/>
    <property type="match status" value="1"/>
</dbReference>
<proteinExistence type="inferred from homology"/>
<keyword evidence="3 5" id="KW-0067">ATP-binding</keyword>
<dbReference type="Proteomes" id="UP000199400">
    <property type="component" value="Unassembled WGS sequence"/>
</dbReference>
<evidence type="ECO:0000256" key="2">
    <source>
        <dbReference type="ARBA" id="ARBA00022741"/>
    </source>
</evidence>
<protein>
    <submittedName>
        <fullName evidence="7">Chaperone protein HscA</fullName>
    </submittedName>
</protein>
<dbReference type="SUPFAM" id="SSF100920">
    <property type="entry name" value="Heat shock protein 70kD (HSP70), peptide-binding domain"/>
    <property type="match status" value="1"/>
</dbReference>
<dbReference type="InterPro" id="IPR029048">
    <property type="entry name" value="HSP70_C_sf"/>
</dbReference>
<evidence type="ECO:0000313" key="7">
    <source>
        <dbReference type="EMBL" id="SFE67298.1"/>
    </source>
</evidence>
<dbReference type="InterPro" id="IPR018181">
    <property type="entry name" value="Heat_shock_70_CS"/>
</dbReference>
<dbReference type="GO" id="GO:0140662">
    <property type="term" value="F:ATP-dependent protein folding chaperone"/>
    <property type="evidence" value="ECO:0007669"/>
    <property type="project" value="InterPro"/>
</dbReference>
<feature type="region of interest" description="Disordered" evidence="6">
    <location>
        <begin position="637"/>
        <end position="665"/>
    </location>
</feature>
<dbReference type="RefSeq" id="WP_100793187.1">
    <property type="nucleotide sequence ID" value="NZ_FOMX01000017.1"/>
</dbReference>
<dbReference type="NCBIfam" id="NF003520">
    <property type="entry name" value="PRK05183.1"/>
    <property type="match status" value="1"/>
</dbReference>
<evidence type="ECO:0000256" key="6">
    <source>
        <dbReference type="SAM" id="MobiDB-lite"/>
    </source>
</evidence>
<dbReference type="GO" id="GO:0051082">
    <property type="term" value="F:unfolded protein binding"/>
    <property type="evidence" value="ECO:0007669"/>
    <property type="project" value="InterPro"/>
</dbReference>
<dbReference type="EMBL" id="FOMX01000017">
    <property type="protein sequence ID" value="SFE67298.1"/>
    <property type="molecule type" value="Genomic_DNA"/>
</dbReference>
<evidence type="ECO:0000256" key="4">
    <source>
        <dbReference type="ARBA" id="ARBA00023186"/>
    </source>
</evidence>
<evidence type="ECO:0000313" key="8">
    <source>
        <dbReference type="Proteomes" id="UP000199400"/>
    </source>
</evidence>
<dbReference type="GO" id="GO:0016887">
    <property type="term" value="F:ATP hydrolysis activity"/>
    <property type="evidence" value="ECO:0007669"/>
    <property type="project" value="InterPro"/>
</dbReference>
<keyword evidence="4" id="KW-0143">Chaperone</keyword>
<gene>
    <name evidence="7" type="ORF">SAMN02745121_05125</name>
</gene>
<name>A0A1I2CGD2_9BACT</name>
<organism evidence="7 8">
    <name type="scientific">Nannocystis exedens</name>
    <dbReference type="NCBI Taxonomy" id="54"/>
    <lineage>
        <taxon>Bacteria</taxon>
        <taxon>Pseudomonadati</taxon>
        <taxon>Myxococcota</taxon>
        <taxon>Polyangia</taxon>
        <taxon>Nannocystales</taxon>
        <taxon>Nannocystaceae</taxon>
        <taxon>Nannocystis</taxon>
    </lineage>
</organism>
<dbReference type="Gene3D" id="3.90.640.10">
    <property type="entry name" value="Actin, Chain A, domain 4"/>
    <property type="match status" value="1"/>
</dbReference>
<feature type="compositionally biased region" description="Basic and acidic residues" evidence="6">
    <location>
        <begin position="637"/>
        <end position="655"/>
    </location>
</feature>
<evidence type="ECO:0000256" key="3">
    <source>
        <dbReference type="ARBA" id="ARBA00022840"/>
    </source>
</evidence>
<keyword evidence="8" id="KW-1185">Reference proteome</keyword>
<sequence length="665" mass="71023">MTSVSIHDTGALFQIAEPTDQRRAQRRPGRGIGIDLGTTNSLVALAPHGAAPRVLRDSSGSGLVPSVIAYTTDPPLVGRAAQALQAEHPSQVLSSVKRLMGRGLADIDFAHPYHLSEETPGLLRIDVGAPVGSQADSASRRVTPTEVSAAILRELKLRAEAELGEPCDGAVITVPAYFDDAQRQATRDAGRIAGLQVYRLLAEPTAAALAYGLDRGGEGLFAVYDLGGGTFDISLLRLHKGVFQVLATGGDSALGGDDFDRALAARLLQRSGVGEPTRNQLDAARLAARAAKERLTEATATRVALPGLPELEVTRAEFEALIEPLAQRTLRACRQALKDAGLRAPELDGVVLVGGSTRVPKIRELVAETFKRPPLADIDPDEVVAWGAAIQADILSGSAREGVTLLDVVPLSLGLETMGGIVEKIIPRNATIPIAARQVFTNYAEHQTGMVIHVVQGERELARDCRSLARFDLKGIPRLPPSMARVEVTFQLDADALLTVSARELMTGVRQSVEVKPTYGLSEEEVDRLVMESLDHAGDDYARRNAAEARVELGRVVLALRTAVAEVGHLRELLPDDERAGLEAALAAADAAMADPDAAADPLNRARTALEKVSEPFARRRMERALNAGMAGKSLHDIERALADEDALQEKRAGHTPELLEPEEP</sequence>
<dbReference type="NCBIfam" id="TIGR01991">
    <property type="entry name" value="HscA"/>
    <property type="match status" value="1"/>
</dbReference>
<dbReference type="InterPro" id="IPR010236">
    <property type="entry name" value="ISC_FeS_clus_asmbl_HscA"/>
</dbReference>